<reference evidence="1 2" key="1">
    <citation type="journal article" date="2018" name="Int. J. Food Microbiol.">
        <title>Growth of Carnobacterium spp. isolated from chilled vacuum-packaged meat under relevant acidic conditions.</title>
        <authorList>
            <person name="Zhang P."/>
            <person name="Badoni M."/>
            <person name="Ganzle M."/>
            <person name="Yang X."/>
        </authorList>
    </citation>
    <scope>NUCLEOTIDE SEQUENCE [LARGE SCALE GENOMIC DNA]</scope>
    <source>
        <strain evidence="1 2">B2</strain>
    </source>
</reference>
<proteinExistence type="predicted"/>
<dbReference type="NCBIfam" id="TIGR01725">
    <property type="entry name" value="phge_HK97_gp10"/>
    <property type="match status" value="1"/>
</dbReference>
<name>A0A7Z8CWB9_CARDV</name>
<dbReference type="InterPro" id="IPR010064">
    <property type="entry name" value="HK97-gp10_tail"/>
</dbReference>
<organism evidence="1 2">
    <name type="scientific">Carnobacterium divergens</name>
    <name type="common">Lactobacillus divergens</name>
    <dbReference type="NCBI Taxonomy" id="2748"/>
    <lineage>
        <taxon>Bacteria</taxon>
        <taxon>Bacillati</taxon>
        <taxon>Bacillota</taxon>
        <taxon>Bacilli</taxon>
        <taxon>Lactobacillales</taxon>
        <taxon>Carnobacteriaceae</taxon>
        <taxon>Carnobacterium</taxon>
    </lineage>
</organism>
<dbReference type="EMBL" id="NRPP01000018">
    <property type="protein sequence ID" value="TFJ23559.1"/>
    <property type="molecule type" value="Genomic_DNA"/>
</dbReference>
<evidence type="ECO:0008006" key="3">
    <source>
        <dbReference type="Google" id="ProtNLM"/>
    </source>
</evidence>
<sequence length="156" mass="17733">MFYGHYCKEGEMMAVTVTGQLELDKNLKEIAARFPRVRNKALKKAGEAVRLRLAVNTSYNANRKSDRKWKAQRQYEKKTGNVTVFPHMRDDVVASNVNSVGELKIGYSEKTYWRAHFPNGGTINQTGTHFMEKTEEEMEAEVMEIMAAELKAGLGL</sequence>
<comment type="caution">
    <text evidence="1">The sequence shown here is derived from an EMBL/GenBank/DDBJ whole genome shotgun (WGS) entry which is preliminary data.</text>
</comment>
<accession>A0A7Z8CWB9</accession>
<gene>
    <name evidence="1" type="ORF">CKN69_11665</name>
</gene>
<evidence type="ECO:0000313" key="1">
    <source>
        <dbReference type="EMBL" id="TFJ23559.1"/>
    </source>
</evidence>
<dbReference type="Proteomes" id="UP000297938">
    <property type="component" value="Unassembled WGS sequence"/>
</dbReference>
<protein>
    <recommendedName>
        <fullName evidence="3">Phage protein, HK97 gp10 family</fullName>
    </recommendedName>
</protein>
<evidence type="ECO:0000313" key="2">
    <source>
        <dbReference type="Proteomes" id="UP000297938"/>
    </source>
</evidence>
<dbReference type="AlphaFoldDB" id="A0A7Z8CWB9"/>